<dbReference type="Proteomes" id="UP000316371">
    <property type="component" value="Unassembled WGS sequence"/>
</dbReference>
<sequence>MKIVYILLAICLTNCSAQTKDNKLEGELVKIKNQAFCDCYYEATKNESVKYKDGSNYVQIINLNEEYIFGNENYRKMIDNWVKKEYKSYDSNNNLYLMKCLDFYNSKELKKFIDSVRQQEIILNDKFKKNKR</sequence>
<proteinExistence type="predicted"/>
<accession>A0A553DRL0</accession>
<dbReference type="InterPro" id="IPR038314">
    <property type="entry name" value="T6SS_sf"/>
</dbReference>
<dbReference type="AlphaFoldDB" id="A0A553DRL0"/>
<dbReference type="EMBL" id="VJZT01000024">
    <property type="protein sequence ID" value="TRX35409.1"/>
    <property type="molecule type" value="Genomic_DNA"/>
</dbReference>
<comment type="caution">
    <text evidence="1">The sequence shown here is derived from an EMBL/GenBank/DDBJ whole genome shotgun (WGS) entry which is preliminary data.</text>
</comment>
<name>A0A553DRL0_9FLAO</name>
<dbReference type="OrthoDB" id="1151005at2"/>
<organism evidence="1 2">
    <name type="scientific">Flavobacterium restrictum</name>
    <dbReference type="NCBI Taxonomy" id="2594428"/>
    <lineage>
        <taxon>Bacteria</taxon>
        <taxon>Pseudomonadati</taxon>
        <taxon>Bacteroidota</taxon>
        <taxon>Flavobacteriia</taxon>
        <taxon>Flavobacteriales</taxon>
        <taxon>Flavobacteriaceae</taxon>
        <taxon>Flavobacterium</taxon>
    </lineage>
</organism>
<reference evidence="1 2" key="1">
    <citation type="submission" date="2019-07" db="EMBL/GenBank/DDBJ databases">
        <title>Novel species of Flavobacterium.</title>
        <authorList>
            <person name="Liu Q."/>
            <person name="Xin Y.-H."/>
        </authorList>
    </citation>
    <scope>NUCLEOTIDE SEQUENCE [LARGE SCALE GENOMIC DNA]</scope>
    <source>
        <strain evidence="1 2">LB1R34</strain>
    </source>
</reference>
<protein>
    <submittedName>
        <fullName evidence="1">Uncharacterized protein</fullName>
    </submittedName>
</protein>
<dbReference type="Gene3D" id="1.20.120.1620">
    <property type="match status" value="1"/>
</dbReference>
<evidence type="ECO:0000313" key="1">
    <source>
        <dbReference type="EMBL" id="TRX35409.1"/>
    </source>
</evidence>
<dbReference type="RefSeq" id="WP_144257613.1">
    <property type="nucleotide sequence ID" value="NZ_VJZT01000024.1"/>
</dbReference>
<keyword evidence="2" id="KW-1185">Reference proteome</keyword>
<gene>
    <name evidence="1" type="ORF">FNW21_15240</name>
</gene>
<evidence type="ECO:0000313" key="2">
    <source>
        <dbReference type="Proteomes" id="UP000316371"/>
    </source>
</evidence>